<evidence type="ECO:0000256" key="10">
    <source>
        <dbReference type="ARBA" id="ARBA00022927"/>
    </source>
</evidence>
<feature type="transmembrane region" description="Helical" evidence="16">
    <location>
        <begin position="877"/>
        <end position="908"/>
    </location>
</feature>
<evidence type="ECO:0000256" key="7">
    <source>
        <dbReference type="ARBA" id="ARBA00022741"/>
    </source>
</evidence>
<dbReference type="GO" id="GO:0005525">
    <property type="term" value="F:GTP binding"/>
    <property type="evidence" value="ECO:0007669"/>
    <property type="project" value="UniProtKB-KW"/>
</dbReference>
<keyword evidence="9" id="KW-1002">Plastid outer membrane</keyword>
<dbReference type="PANTHER" id="PTHR43302">
    <property type="entry name" value="TRANSPORTER ARSB-RELATED"/>
    <property type="match status" value="1"/>
</dbReference>
<evidence type="ECO:0000256" key="6">
    <source>
        <dbReference type="ARBA" id="ARBA00022692"/>
    </source>
</evidence>
<evidence type="ECO:0000256" key="5">
    <source>
        <dbReference type="ARBA" id="ARBA00022640"/>
    </source>
</evidence>
<dbReference type="Pfam" id="PF03600">
    <property type="entry name" value="CitMHS"/>
    <property type="match status" value="1"/>
</dbReference>
<evidence type="ECO:0000259" key="17">
    <source>
        <dbReference type="PROSITE" id="PS51720"/>
    </source>
</evidence>
<dbReference type="Gene3D" id="3.60.10.10">
    <property type="entry name" value="Endonuclease/exonuclease/phosphatase"/>
    <property type="match status" value="1"/>
</dbReference>
<evidence type="ECO:0000256" key="3">
    <source>
        <dbReference type="ARBA" id="ARBA00022475"/>
    </source>
</evidence>
<dbReference type="NCBIfam" id="TIGR00991">
    <property type="entry name" value="3a0901s02IAP34"/>
    <property type="match status" value="1"/>
</dbReference>
<protein>
    <submittedName>
        <fullName evidence="18">(rape) hypothetical protein</fullName>
    </submittedName>
</protein>
<dbReference type="FunFam" id="3.40.50.300:FF:001070">
    <property type="entry name" value="Translocase of chloroplast"/>
    <property type="match status" value="1"/>
</dbReference>
<dbReference type="SUPFAM" id="SSF56219">
    <property type="entry name" value="DNase I-like"/>
    <property type="match status" value="1"/>
</dbReference>
<dbReference type="Gene3D" id="3.40.50.300">
    <property type="entry name" value="P-loop containing nucleotide triphosphate hydrolases"/>
    <property type="match status" value="1"/>
</dbReference>
<dbReference type="PROSITE" id="PS51720">
    <property type="entry name" value="G_AIG1"/>
    <property type="match status" value="1"/>
</dbReference>
<organism evidence="18">
    <name type="scientific">Brassica napus</name>
    <name type="common">Rape</name>
    <dbReference type="NCBI Taxonomy" id="3708"/>
    <lineage>
        <taxon>Eukaryota</taxon>
        <taxon>Viridiplantae</taxon>
        <taxon>Streptophyta</taxon>
        <taxon>Embryophyta</taxon>
        <taxon>Tracheophyta</taxon>
        <taxon>Spermatophyta</taxon>
        <taxon>Magnoliopsida</taxon>
        <taxon>eudicotyledons</taxon>
        <taxon>Gunneridae</taxon>
        <taxon>Pentapetalae</taxon>
        <taxon>rosids</taxon>
        <taxon>malvids</taxon>
        <taxon>Brassicales</taxon>
        <taxon>Brassicaceae</taxon>
        <taxon>Brassiceae</taxon>
        <taxon>Brassica</taxon>
    </lineage>
</organism>
<keyword evidence="11 16" id="KW-1133">Transmembrane helix</keyword>
<dbReference type="GO" id="GO:0005886">
    <property type="term" value="C:plasma membrane"/>
    <property type="evidence" value="ECO:0007669"/>
    <property type="project" value="UniProtKB-SubCell"/>
</dbReference>
<evidence type="ECO:0000256" key="16">
    <source>
        <dbReference type="SAM" id="Phobius"/>
    </source>
</evidence>
<sequence>MGSIVREWVGFQQFPAATQEKLIEFFAKLKQKDMNSLTVVVMGKGGVGKSSTVNSLIGEQVVRVSPFQAEGLRPVMVSRTMGGFTINIIDTPGLVEAGYVNHQALELIKGFLVNRTIDVLLYVDRLDVYRVDELDKQVVQAITQTFGKEIWCKTLLVLTHAQFSPPDDLSYETFSSKRSDSLLKTIRAGSKMGKQQFEDSAIEVVYAENSGRCSKNDKEEKALPNGEAWIPNLVKAITDVATNQKKAIHVDKKMVDGSYSDDKGKKLIPLIIAAQYFVVKMIQGAIRNTTKRFQLWSVVVTKVFDSFYIVPTCERSDVIVQRLNSSLASSTSISCTTFNILAPIYKRIDQLNQSNRESHSRDLWYTQYRPWDILELLLHQRSSVICLQEVWVANEELVNMYHDRLATAGYNIFQLPRTNRRGDGFRSTRILFLLNCSSGLAIETTGVTYAETSWVEAVFSIIKYQLQKASIAEDNKAFAFLGGNKQSDSLTYSGFCQALQKANLTGIPHGLSFQETKELWVRADLARNGVFDYEKLKKTWNMRTVDQSGKCKERVMESKKEEEAVGLKVKKAVLFPQETEKGLWPEDDYSLSDHACLTHMAMAPVVKLVLGSIAFATFWILAVFPSVPFLPIGRTAGSLFGAMLMVIFQVITPDQAYAAIDLPILGLLFGTMVVSIYLERADMFKYLGTLLSWRSRGAKDLLCRVCLVSAVSSALFTNDTCCVVLTEFVLKIARQKNLPPHPFLLALATSANIGSSATPIGNPQNLVIAVQSKISFWEFLRGVFPAMIVGITVNAVMLLAMYWRLLSDHKEEEEIEVSEGVVAVEEEDVMSHRFSPATLPHLSSFRSEETSSYPTVNSNALLFQTKRWRRVLWKSSVYLITLGMLISLLMGLNMSWTAITAALALVVLDFKDARPSLEKVSYSLLIFFCGMFITVDGFNKTGIPTALWDLMEPYANIGEAKGTAVLAVVILVLSNVASNVPTVLLLGARVAASAAAGEEEKKAWLLLAWVSTVAGNLTLLGSAANLIVCEQARRAVSHGYTLTFTKHLKFGLPSTLIVTAIGLYLIK</sequence>
<evidence type="ECO:0000256" key="1">
    <source>
        <dbReference type="ARBA" id="ARBA00004651"/>
    </source>
</evidence>
<evidence type="ECO:0000256" key="11">
    <source>
        <dbReference type="ARBA" id="ARBA00022989"/>
    </source>
</evidence>
<keyword evidence="3" id="KW-1003">Cell membrane</keyword>
<dbReference type="SUPFAM" id="SSF52540">
    <property type="entry name" value="P-loop containing nucleoside triphosphate hydrolases"/>
    <property type="match status" value="1"/>
</dbReference>
<feature type="transmembrane region" description="Helical" evidence="16">
    <location>
        <begin position="964"/>
        <end position="992"/>
    </location>
</feature>
<keyword evidence="8" id="KW-0378">Hydrolase</keyword>
<evidence type="ECO:0000256" key="14">
    <source>
        <dbReference type="ARBA" id="ARBA00023766"/>
    </source>
</evidence>
<dbReference type="GO" id="GO:0042802">
    <property type="term" value="F:identical protein binding"/>
    <property type="evidence" value="ECO:0007669"/>
    <property type="project" value="UniProtKB-ARBA"/>
</dbReference>
<dbReference type="Proteomes" id="UP001295469">
    <property type="component" value="Chromosome C08"/>
</dbReference>
<evidence type="ECO:0000256" key="8">
    <source>
        <dbReference type="ARBA" id="ARBA00022801"/>
    </source>
</evidence>
<evidence type="ECO:0000256" key="15">
    <source>
        <dbReference type="ARBA" id="ARBA00060807"/>
    </source>
</evidence>
<dbReference type="CDD" id="cd01117">
    <property type="entry name" value="YbiR_permease"/>
    <property type="match status" value="1"/>
</dbReference>
<evidence type="ECO:0000256" key="13">
    <source>
        <dbReference type="ARBA" id="ARBA00023136"/>
    </source>
</evidence>
<dbReference type="InterPro" id="IPR006703">
    <property type="entry name" value="G_AIG1"/>
</dbReference>
<dbReference type="GO" id="GO:0015450">
    <property type="term" value="F:protein-transporting ATPase activity"/>
    <property type="evidence" value="ECO:0007669"/>
    <property type="project" value="InterPro"/>
</dbReference>
<dbReference type="Pfam" id="PF04548">
    <property type="entry name" value="AIG1"/>
    <property type="match status" value="1"/>
</dbReference>
<keyword evidence="6 16" id="KW-0812">Transmembrane</keyword>
<name>A0A816UW17_BRANA</name>
<dbReference type="AlphaFoldDB" id="A0A816UW17"/>
<dbReference type="GO" id="GO:0009707">
    <property type="term" value="C:chloroplast outer membrane"/>
    <property type="evidence" value="ECO:0007669"/>
    <property type="project" value="UniProtKB-SubCell"/>
</dbReference>
<evidence type="ECO:0000256" key="2">
    <source>
        <dbReference type="ARBA" id="ARBA00022448"/>
    </source>
</evidence>
<keyword evidence="4" id="KW-0150">Chloroplast</keyword>
<keyword evidence="10" id="KW-0653">Protein transport</keyword>
<gene>
    <name evidence="18" type="ORF">DARMORV10_C08P53390.1</name>
</gene>
<keyword evidence="13 16" id="KW-0472">Membrane</keyword>
<dbReference type="CDD" id="cd01853">
    <property type="entry name" value="Toc34_like"/>
    <property type="match status" value="1"/>
</dbReference>
<reference evidence="18" key="1">
    <citation type="submission" date="2021-01" db="EMBL/GenBank/DDBJ databases">
        <authorList>
            <consortium name="Genoscope - CEA"/>
            <person name="William W."/>
        </authorList>
    </citation>
    <scope>NUCLEOTIDE SEQUENCE</scope>
</reference>
<feature type="transmembrane region" description="Helical" evidence="16">
    <location>
        <begin position="783"/>
        <end position="803"/>
    </location>
</feature>
<accession>A0A816UW17</accession>
<feature type="transmembrane region" description="Helical" evidence="16">
    <location>
        <begin position="601"/>
        <end position="624"/>
    </location>
</feature>
<keyword evidence="5" id="KW-0934">Plastid</keyword>
<keyword evidence="12" id="KW-0342">GTP-binding</keyword>
<evidence type="ECO:0000313" key="18">
    <source>
        <dbReference type="EMBL" id="CAF2116976.1"/>
    </source>
</evidence>
<feature type="transmembrane region" description="Helical" evidence="16">
    <location>
        <begin position="920"/>
        <end position="938"/>
    </location>
</feature>
<keyword evidence="7" id="KW-0547">Nucleotide-binding</keyword>
<dbReference type="InterPro" id="IPR027417">
    <property type="entry name" value="P-loop_NTPase"/>
</dbReference>
<dbReference type="InterPro" id="IPR004680">
    <property type="entry name" value="Cit_transptr-like_dom"/>
</dbReference>
<dbReference type="PANTHER" id="PTHR43302:SF15">
    <property type="entry name" value="SILICON EFFLUX TRANSPORTER LSI2"/>
    <property type="match status" value="1"/>
</dbReference>
<feature type="transmembrane region" description="Helical" evidence="16">
    <location>
        <begin position="1048"/>
        <end position="1066"/>
    </location>
</feature>
<feature type="transmembrane region" description="Helical" evidence="16">
    <location>
        <begin position="657"/>
        <end position="678"/>
    </location>
</feature>
<dbReference type="GO" id="GO:0045036">
    <property type="term" value="P:protein targeting to chloroplast"/>
    <property type="evidence" value="ECO:0007669"/>
    <property type="project" value="UniProtKB-ARBA"/>
</dbReference>
<feature type="transmembrane region" description="Helical" evidence="16">
    <location>
        <begin position="1004"/>
        <end position="1028"/>
    </location>
</feature>
<feature type="transmembrane region" description="Helical" evidence="16">
    <location>
        <begin position="631"/>
        <end position="651"/>
    </location>
</feature>
<dbReference type="InterPro" id="IPR036691">
    <property type="entry name" value="Endo/exonu/phosph_ase_sf"/>
</dbReference>
<dbReference type="GO" id="GO:0006886">
    <property type="term" value="P:intracellular protein transport"/>
    <property type="evidence" value="ECO:0007669"/>
    <property type="project" value="InterPro"/>
</dbReference>
<dbReference type="InterPro" id="IPR005688">
    <property type="entry name" value="Toc34"/>
</dbReference>
<evidence type="ECO:0000256" key="9">
    <source>
        <dbReference type="ARBA" id="ARBA00022805"/>
    </source>
</evidence>
<comment type="subcellular location">
    <subcellularLocation>
        <location evidence="1">Cell membrane</location>
        <topology evidence="1">Multi-pass membrane protein</topology>
    </subcellularLocation>
    <subcellularLocation>
        <location evidence="14">Plastid</location>
        <location evidence="14">Chloroplast outer membrane</location>
        <topology evidence="14">Single-pass membrane protein</topology>
    </subcellularLocation>
</comment>
<dbReference type="EMBL" id="HG994372">
    <property type="protein sequence ID" value="CAF2116976.1"/>
    <property type="molecule type" value="Genomic_DNA"/>
</dbReference>
<evidence type="ECO:0000256" key="4">
    <source>
        <dbReference type="ARBA" id="ARBA00022528"/>
    </source>
</evidence>
<keyword evidence="2" id="KW-0813">Transport</keyword>
<feature type="domain" description="AIG1-type G" evidence="17">
    <location>
        <begin position="34"/>
        <end position="258"/>
    </location>
</feature>
<comment type="similarity">
    <text evidence="15">Belongs to the TRAFAC class TrmE-Era-EngA-EngB-Septin-like GTPase superfamily. AIG1/Toc34/Toc159-like paraseptin GTPase family. TOC34 subfamily.</text>
</comment>
<evidence type="ECO:0000256" key="12">
    <source>
        <dbReference type="ARBA" id="ARBA00023134"/>
    </source>
</evidence>
<proteinExistence type="inferred from homology"/>
<dbReference type="GO" id="GO:0003924">
    <property type="term" value="F:GTPase activity"/>
    <property type="evidence" value="ECO:0007669"/>
    <property type="project" value="UniProtKB-ARBA"/>
</dbReference>